<name>A0AA94HRH3_DESDE</name>
<dbReference type="RefSeq" id="WP_072311462.1">
    <property type="nucleotide sequence ID" value="NZ_FPIW01000009.1"/>
</dbReference>
<gene>
    <name evidence="2" type="ORF">SAMN02910291_00801</name>
</gene>
<proteinExistence type="predicted"/>
<dbReference type="SUPFAM" id="SSF64307">
    <property type="entry name" value="SirA-like"/>
    <property type="match status" value="1"/>
</dbReference>
<accession>A0AA94HRH3</accession>
<dbReference type="InterPro" id="IPR019870">
    <property type="entry name" value="Se_metab_YedF"/>
</dbReference>
<dbReference type="CDD" id="cd03421">
    <property type="entry name" value="SirA_like_N"/>
    <property type="match status" value="1"/>
</dbReference>
<evidence type="ECO:0000259" key="1">
    <source>
        <dbReference type="Pfam" id="PF01206"/>
    </source>
</evidence>
<evidence type="ECO:0000313" key="3">
    <source>
        <dbReference type="Proteomes" id="UP000182680"/>
    </source>
</evidence>
<dbReference type="NCBIfam" id="TIGR03527">
    <property type="entry name" value="selenium_YedF"/>
    <property type="match status" value="1"/>
</dbReference>
<dbReference type="AlphaFoldDB" id="A0AA94HRH3"/>
<feature type="domain" description="UPF0033" evidence="1">
    <location>
        <begin position="4"/>
        <end position="66"/>
    </location>
</feature>
<dbReference type="Proteomes" id="UP000182680">
    <property type="component" value="Unassembled WGS sequence"/>
</dbReference>
<protein>
    <submittedName>
        <fullName evidence="2">Selenium metabolism protein YedF</fullName>
    </submittedName>
</protein>
<dbReference type="EMBL" id="FPIW01000009">
    <property type="protein sequence ID" value="SFW31785.1"/>
    <property type="molecule type" value="Genomic_DNA"/>
</dbReference>
<organism evidence="2 3">
    <name type="scientific">Desulfovibrio desulfuricans</name>
    <dbReference type="NCBI Taxonomy" id="876"/>
    <lineage>
        <taxon>Bacteria</taxon>
        <taxon>Pseudomonadati</taxon>
        <taxon>Thermodesulfobacteriota</taxon>
        <taxon>Desulfovibrionia</taxon>
        <taxon>Desulfovibrionales</taxon>
        <taxon>Desulfovibrionaceae</taxon>
        <taxon>Desulfovibrio</taxon>
    </lineage>
</organism>
<dbReference type="InterPro" id="IPR036868">
    <property type="entry name" value="TusA-like_sf"/>
</dbReference>
<comment type="caution">
    <text evidence="2">The sequence shown here is derived from an EMBL/GenBank/DDBJ whole genome shotgun (WGS) entry which is preliminary data.</text>
</comment>
<sequence>MDLLDCRGLACPQPVIRCRTAVDGGAVALEVVVDNAPALENVQRFLHSRGYTSEAIQETPQCWRITAALHTAESGLSAGAAPAALSRTAESDGEEGLGTQTLVLLTTETLGRGDDTLGAKLMENFLATLPELGPRLWRLVLVNGGVKLAARPGPALESLQRLAASGVSILVCGACLGHYGLLEAKAVGETSNMLDIVTSLDLAGKVIRP</sequence>
<dbReference type="Pfam" id="PF01206">
    <property type="entry name" value="TusA"/>
    <property type="match status" value="1"/>
</dbReference>
<dbReference type="Gene3D" id="3.30.110.40">
    <property type="entry name" value="TusA-like domain"/>
    <property type="match status" value="1"/>
</dbReference>
<dbReference type="InterPro" id="IPR001455">
    <property type="entry name" value="TusA-like"/>
</dbReference>
<dbReference type="InterPro" id="IPR027396">
    <property type="entry name" value="DsrEFH-like"/>
</dbReference>
<evidence type="ECO:0000313" key="2">
    <source>
        <dbReference type="EMBL" id="SFW31785.1"/>
    </source>
</evidence>
<reference evidence="3" key="1">
    <citation type="submission" date="2016-11" db="EMBL/GenBank/DDBJ databases">
        <authorList>
            <person name="Jaros S."/>
            <person name="Januszkiewicz K."/>
            <person name="Wedrychowicz H."/>
        </authorList>
    </citation>
    <scope>NUCLEOTIDE SEQUENCE [LARGE SCALE GENOMIC DNA]</scope>
    <source>
        <strain evidence="3">DSM 7057</strain>
    </source>
</reference>
<dbReference type="SUPFAM" id="SSF75169">
    <property type="entry name" value="DsrEFH-like"/>
    <property type="match status" value="1"/>
</dbReference>